<dbReference type="RefSeq" id="WP_192037769.1">
    <property type="nucleotide sequence ID" value="NZ_JACYWE010000001.1"/>
</dbReference>
<feature type="region of interest" description="Disordered" evidence="2">
    <location>
        <begin position="113"/>
        <end position="135"/>
    </location>
</feature>
<accession>A0A927JA12</accession>
<protein>
    <submittedName>
        <fullName evidence="5">Peptidylprolyl isomerase</fullName>
    </submittedName>
</protein>
<keyword evidence="3" id="KW-0812">Transmembrane</keyword>
<keyword evidence="3" id="KW-1133">Transmembrane helix</keyword>
<evidence type="ECO:0000256" key="3">
    <source>
        <dbReference type="SAM" id="Phobius"/>
    </source>
</evidence>
<evidence type="ECO:0000259" key="4">
    <source>
        <dbReference type="PROSITE" id="PS50072"/>
    </source>
</evidence>
<feature type="transmembrane region" description="Helical" evidence="3">
    <location>
        <begin position="31"/>
        <end position="55"/>
    </location>
</feature>
<gene>
    <name evidence="5" type="ORF">HT102_02260</name>
</gene>
<evidence type="ECO:0000313" key="6">
    <source>
        <dbReference type="Proteomes" id="UP000642993"/>
    </source>
</evidence>
<keyword evidence="5" id="KW-0413">Isomerase</keyword>
<dbReference type="PANTHER" id="PTHR45625">
    <property type="entry name" value="PEPTIDYL-PROLYL CIS-TRANS ISOMERASE-RELATED"/>
    <property type="match status" value="1"/>
</dbReference>
<reference evidence="5" key="1">
    <citation type="submission" date="2020-09" db="EMBL/GenBank/DDBJ databases">
        <title>Hoyosella lacisalsi sp. nov., a halotolerant actinobacterium isolated from soil of Lake Gudzhirganskoe.</title>
        <authorList>
            <person name="Yang Q."/>
            <person name="Guo P.Y."/>
            <person name="Liu S.W."/>
            <person name="Li F.N."/>
            <person name="Sun C.H."/>
        </authorList>
    </citation>
    <scope>NUCLEOTIDE SEQUENCE</scope>
    <source>
        <strain evidence="5">G463</strain>
    </source>
</reference>
<dbReference type="GO" id="GO:0003755">
    <property type="term" value="F:peptidyl-prolyl cis-trans isomerase activity"/>
    <property type="evidence" value="ECO:0007669"/>
    <property type="project" value="InterPro"/>
</dbReference>
<comment type="function">
    <text evidence="1">PPIases accelerate the folding of proteins. It catalyzes the cis-trans isomerization of proline imidic peptide bonds in oligopeptides.</text>
</comment>
<feature type="compositionally biased region" description="Basic and acidic residues" evidence="2">
    <location>
        <begin position="1"/>
        <end position="11"/>
    </location>
</feature>
<dbReference type="PROSITE" id="PS50072">
    <property type="entry name" value="CSA_PPIASE_2"/>
    <property type="match status" value="1"/>
</dbReference>
<feature type="region of interest" description="Disordered" evidence="2">
    <location>
        <begin position="1"/>
        <end position="29"/>
    </location>
</feature>
<feature type="domain" description="PPIase cyclophilin-type" evidence="4">
    <location>
        <begin position="145"/>
        <end position="300"/>
    </location>
</feature>
<organism evidence="5 6">
    <name type="scientific">Lolliginicoccus lacisalsi</name>
    <dbReference type="NCBI Taxonomy" id="2742202"/>
    <lineage>
        <taxon>Bacteria</taxon>
        <taxon>Bacillati</taxon>
        <taxon>Actinomycetota</taxon>
        <taxon>Actinomycetes</taxon>
        <taxon>Mycobacteriales</taxon>
        <taxon>Hoyosellaceae</taxon>
        <taxon>Lolliginicoccus</taxon>
    </lineage>
</organism>
<evidence type="ECO:0000313" key="5">
    <source>
        <dbReference type="EMBL" id="MBD8505315.1"/>
    </source>
</evidence>
<dbReference type="AlphaFoldDB" id="A0A927JA12"/>
<dbReference type="InterPro" id="IPR002130">
    <property type="entry name" value="Cyclophilin-type_PPIase_dom"/>
</dbReference>
<dbReference type="PANTHER" id="PTHR45625:SF3">
    <property type="entry name" value="PEPTIDYL-PROLYL CIS-TRANS ISOMERASE B-RELATED"/>
    <property type="match status" value="1"/>
</dbReference>
<dbReference type="Gene3D" id="2.40.100.10">
    <property type="entry name" value="Cyclophilin-like"/>
    <property type="match status" value="1"/>
</dbReference>
<evidence type="ECO:0000256" key="2">
    <source>
        <dbReference type="SAM" id="MobiDB-lite"/>
    </source>
</evidence>
<dbReference type="CDD" id="cd00317">
    <property type="entry name" value="cyclophilin"/>
    <property type="match status" value="1"/>
</dbReference>
<feature type="region of interest" description="Disordered" evidence="2">
    <location>
        <begin position="277"/>
        <end position="302"/>
    </location>
</feature>
<comment type="caution">
    <text evidence="5">The sequence shown here is derived from an EMBL/GenBank/DDBJ whole genome shotgun (WGS) entry which is preliminary data.</text>
</comment>
<dbReference type="InterPro" id="IPR044666">
    <property type="entry name" value="Cyclophilin_A-like"/>
</dbReference>
<dbReference type="EMBL" id="JACYWE010000001">
    <property type="protein sequence ID" value="MBD8505315.1"/>
    <property type="molecule type" value="Genomic_DNA"/>
</dbReference>
<evidence type="ECO:0000256" key="1">
    <source>
        <dbReference type="ARBA" id="ARBA00002388"/>
    </source>
</evidence>
<dbReference type="Pfam" id="PF00160">
    <property type="entry name" value="Pro_isomerase"/>
    <property type="match status" value="1"/>
</dbReference>
<keyword evidence="6" id="KW-1185">Reference proteome</keyword>
<dbReference type="InterPro" id="IPR029000">
    <property type="entry name" value="Cyclophilin-like_dom_sf"/>
</dbReference>
<keyword evidence="3" id="KW-0472">Membrane</keyword>
<proteinExistence type="predicted"/>
<name>A0A927JA12_9ACTN</name>
<dbReference type="Proteomes" id="UP000642993">
    <property type="component" value="Unassembled WGS sequence"/>
</dbReference>
<dbReference type="SUPFAM" id="SSF50891">
    <property type="entry name" value="Cyclophilin-like"/>
    <property type="match status" value="1"/>
</dbReference>
<sequence>MASNQERREAARTTLEQTITERRKQERRKKALIGAGAVVGVVALAGATFGVYTLASGGDSGDPGDSVAAEDQGDEMFDEFFDEPQEMPEPEALPDGRAEALPATVDCAYPESGRPAAKEAERPAETGIPAEGTVPATINLNGEPVGLSLDRAKSPCAINSFASLAEQGYFDGTSCHRLTTAGIFVLQCGDPSATGGGGPGYAFADEFPADQFQEQPPGGTIYPRGTIAMANAGPGTNGSQFFLVYDDSPLAPAYSILGQIDDAGLSVIDAIAQAGVDGNPGSGPGDGAPSIPAEITSVTVEE</sequence>